<name>A0A1M5TXN0_9BRAD</name>
<accession>A0A1M5TXN0</accession>
<evidence type="ECO:0000313" key="2">
    <source>
        <dbReference type="EMBL" id="SHH55585.1"/>
    </source>
</evidence>
<protein>
    <submittedName>
        <fullName evidence="2">Uncharacterized protein</fullName>
    </submittedName>
</protein>
<sequence length="221" mass="23751">MHYSQSPPLAEKEWLTAEVRDLDAMPDQRIGRRPMKPSIDPSRSSSDDRVSSGKVSSGRPSFGSRVFRTLTRFLIAVLIGVGGTLAWQSHSDAAREMVVSRVPTLAWLLSVSTTKSPAAAVIVPDPVQQLQPLASNLDVVRRSVDQLAAKQEQMVQNIAALQAVEEDIRQKMSSPPPPASQQAVSIPPPHKPPQPRAQSSAVQSPSAPRPPAPAGSLVPSR</sequence>
<reference evidence="2 3" key="1">
    <citation type="submission" date="2016-11" db="EMBL/GenBank/DDBJ databases">
        <authorList>
            <person name="Jaros S."/>
            <person name="Januszkiewicz K."/>
            <person name="Wedrychowicz H."/>
        </authorList>
    </citation>
    <scope>NUCLEOTIDE SEQUENCE [LARGE SCALE GENOMIC DNA]</scope>
    <source>
        <strain evidence="2 3">GAS242</strain>
    </source>
</reference>
<evidence type="ECO:0000313" key="3">
    <source>
        <dbReference type="Proteomes" id="UP000190675"/>
    </source>
</evidence>
<evidence type="ECO:0000256" key="1">
    <source>
        <dbReference type="SAM" id="MobiDB-lite"/>
    </source>
</evidence>
<dbReference type="OrthoDB" id="8235412at2"/>
<feature type="region of interest" description="Disordered" evidence="1">
    <location>
        <begin position="23"/>
        <end position="60"/>
    </location>
</feature>
<dbReference type="AlphaFoldDB" id="A0A1M5TXN0"/>
<proteinExistence type="predicted"/>
<dbReference type="Proteomes" id="UP000190675">
    <property type="component" value="Chromosome I"/>
</dbReference>
<feature type="compositionally biased region" description="Low complexity" evidence="1">
    <location>
        <begin position="196"/>
        <end position="206"/>
    </location>
</feature>
<dbReference type="EMBL" id="LT670818">
    <property type="protein sequence ID" value="SHH55585.1"/>
    <property type="molecule type" value="Genomic_DNA"/>
</dbReference>
<dbReference type="RefSeq" id="WP_079571323.1">
    <property type="nucleotide sequence ID" value="NZ_LT670818.1"/>
</dbReference>
<gene>
    <name evidence="2" type="ORF">SAMN05444169_8050</name>
</gene>
<organism evidence="2 3">
    <name type="scientific">Bradyrhizobium erythrophlei</name>
    <dbReference type="NCBI Taxonomy" id="1437360"/>
    <lineage>
        <taxon>Bacteria</taxon>
        <taxon>Pseudomonadati</taxon>
        <taxon>Pseudomonadota</taxon>
        <taxon>Alphaproteobacteria</taxon>
        <taxon>Hyphomicrobiales</taxon>
        <taxon>Nitrobacteraceae</taxon>
        <taxon>Bradyrhizobium</taxon>
    </lineage>
</organism>
<feature type="compositionally biased region" description="Pro residues" evidence="1">
    <location>
        <begin position="186"/>
        <end position="195"/>
    </location>
</feature>
<feature type="region of interest" description="Disordered" evidence="1">
    <location>
        <begin position="168"/>
        <end position="221"/>
    </location>
</feature>